<feature type="coiled-coil region" evidence="1">
    <location>
        <begin position="129"/>
        <end position="163"/>
    </location>
</feature>
<protein>
    <submittedName>
        <fullName evidence="2">Uncharacterized protein</fullName>
    </submittedName>
</protein>
<dbReference type="Proteomes" id="UP001057580">
    <property type="component" value="Chromosome"/>
</dbReference>
<keyword evidence="3" id="KW-1185">Reference proteome</keyword>
<accession>A0A9E7R1Z1</accession>
<evidence type="ECO:0000313" key="2">
    <source>
        <dbReference type="EMBL" id="UWM54013.1"/>
    </source>
</evidence>
<dbReference type="Pfam" id="PF23432">
    <property type="entry name" value="DUF7118"/>
    <property type="match status" value="1"/>
</dbReference>
<dbReference type="GeneID" id="74944367"/>
<keyword evidence="1" id="KW-0175">Coiled coil</keyword>
<dbReference type="KEGG" id="ssai:N0B31_18055"/>
<feature type="coiled-coil region" evidence="1">
    <location>
        <begin position="12"/>
        <end position="61"/>
    </location>
</feature>
<organism evidence="2 3">
    <name type="scientific">Salinirubellus salinus</name>
    <dbReference type="NCBI Taxonomy" id="1364945"/>
    <lineage>
        <taxon>Archaea</taxon>
        <taxon>Methanobacteriati</taxon>
        <taxon>Methanobacteriota</taxon>
        <taxon>Stenosarchaea group</taxon>
        <taxon>Halobacteria</taxon>
        <taxon>Halobacteriales</taxon>
        <taxon>Natronomonadaceae</taxon>
        <taxon>Salinirubellus</taxon>
    </lineage>
</organism>
<reference evidence="2" key="1">
    <citation type="submission" date="2022-09" db="EMBL/GenBank/DDBJ databases">
        <title>Diverse halophilic archaea isolated from saline environments.</title>
        <authorList>
            <person name="Cui H.-L."/>
        </authorList>
    </citation>
    <scope>NUCLEOTIDE SEQUENCE</scope>
    <source>
        <strain evidence="2">ZS-35-S2</strain>
    </source>
</reference>
<name>A0A9E7R1Z1_9EURY</name>
<proteinExistence type="predicted"/>
<dbReference type="AlphaFoldDB" id="A0A9E7R1Z1"/>
<gene>
    <name evidence="2" type="ORF">N0B31_18055</name>
</gene>
<dbReference type="RefSeq" id="WP_260593007.1">
    <property type="nucleotide sequence ID" value="NZ_CP104003.1"/>
</dbReference>
<dbReference type="InterPro" id="IPR055542">
    <property type="entry name" value="DUF7118"/>
</dbReference>
<evidence type="ECO:0000256" key="1">
    <source>
        <dbReference type="SAM" id="Coils"/>
    </source>
</evidence>
<sequence length="380" mass="43583">MSTSEHATAPDVSDLAADLREAGERRADLEARVKERGETRLERLADAYRGAERLLDRYEDRATDYDDFAGFVEFQDAFVEFVEGLDDDLPEREAFEAADETFQKSRLTEEDFEAAREALAPAREAATLLDRYREARERFGERRHEARQRADELDERCEELEGLLALGATDLDVPVEELREPVEAYNASVREAFKQFRREKSARELLSLVDEAADRPFVDFRAPPTRLLEYVRESEVGEEPVTTLLEYADYSNQKLGHYVEAPHELQRHVATNRSYLDRLDGEPLTFAWPPRPASEVEFRAKEYQRVLGGFAPDETVARLREVRDAARDAERYGDLREAAHVLDRLGDGERERLEDGSLARELAETRVARDELREALAAVD</sequence>
<evidence type="ECO:0000313" key="3">
    <source>
        <dbReference type="Proteomes" id="UP001057580"/>
    </source>
</evidence>
<dbReference type="EMBL" id="CP104003">
    <property type="protein sequence ID" value="UWM54013.1"/>
    <property type="molecule type" value="Genomic_DNA"/>
</dbReference>